<dbReference type="InterPro" id="IPR011250">
    <property type="entry name" value="OMP/PagP_B-barrel"/>
</dbReference>
<evidence type="ECO:0000256" key="2">
    <source>
        <dbReference type="SAM" id="SignalP"/>
    </source>
</evidence>
<accession>A0ABM7PE96</accession>
<evidence type="ECO:0000259" key="3">
    <source>
        <dbReference type="Pfam" id="PF04773"/>
    </source>
</evidence>
<evidence type="ECO:0000256" key="1">
    <source>
        <dbReference type="SAM" id="MobiDB-lite"/>
    </source>
</evidence>
<feature type="compositionally biased region" description="Acidic residues" evidence="1">
    <location>
        <begin position="241"/>
        <end position="266"/>
    </location>
</feature>
<proteinExistence type="predicted"/>
<gene>
    <name evidence="4" type="ORF">DSLASN_10350</name>
</gene>
<dbReference type="InterPro" id="IPR006860">
    <property type="entry name" value="FecR"/>
</dbReference>
<feature type="domain" description="FecR protein" evidence="3">
    <location>
        <begin position="60"/>
        <end position="149"/>
    </location>
</feature>
<organism evidence="4 5">
    <name type="scientific">Desulfoluna limicola</name>
    <dbReference type="NCBI Taxonomy" id="2810562"/>
    <lineage>
        <taxon>Bacteria</taxon>
        <taxon>Pseudomonadati</taxon>
        <taxon>Thermodesulfobacteriota</taxon>
        <taxon>Desulfobacteria</taxon>
        <taxon>Desulfobacterales</taxon>
        <taxon>Desulfolunaceae</taxon>
        <taxon>Desulfoluna</taxon>
    </lineage>
</organism>
<dbReference type="PANTHER" id="PTHR38731">
    <property type="entry name" value="LIPL45-RELATED LIPOPROTEIN-RELATED"/>
    <property type="match status" value="1"/>
</dbReference>
<dbReference type="SUPFAM" id="SSF56925">
    <property type="entry name" value="OMPA-like"/>
    <property type="match status" value="1"/>
</dbReference>
<keyword evidence="5" id="KW-1185">Reference proteome</keyword>
<reference evidence="4 5" key="1">
    <citation type="submission" date="2021-02" db="EMBL/GenBank/DDBJ databases">
        <title>Complete genome of Desulfoluna sp. strain ASN36.</title>
        <authorList>
            <person name="Takahashi A."/>
            <person name="Kojima H."/>
            <person name="Fukui M."/>
        </authorList>
    </citation>
    <scope>NUCLEOTIDE SEQUENCE [LARGE SCALE GENOMIC DNA]</scope>
    <source>
        <strain evidence="4 5">ASN36</strain>
    </source>
</reference>
<feature type="compositionally biased region" description="Acidic residues" evidence="1">
    <location>
        <begin position="200"/>
        <end position="220"/>
    </location>
</feature>
<feature type="chain" id="PRO_5046923169" description="FecR protein domain-containing protein" evidence="2">
    <location>
        <begin position="24"/>
        <end position="841"/>
    </location>
</feature>
<evidence type="ECO:0000313" key="4">
    <source>
        <dbReference type="EMBL" id="BCS95403.1"/>
    </source>
</evidence>
<name>A0ABM7PE96_9BACT</name>
<sequence>MSLRLLFFFIGLVLINLVTTAHAAMMAEIGQVVAMRGPVHADLQGETRALTIKSPVFQDDVIKTEKRSRIQIRFKDNTIITLGVASTLHLKEYRWNEETKKGAFTHEVKEGVFRVLGGAITNASPETFKTETPVATIGIRGSLYRGRFRNGVLSVMLQGGKGINIINDTGLIPITTPGFGTRVAAWAEKPARPSRFSSEEISDMDEELAGTDAMESDEGDPNGAPPDDQGDEDGNSASEDFSAETEEAESTDEAFSDYSGMDDEGVAEPPLMDLIPLEEVLTEIPDPPLVIPPPALIVPLSGKGAAALTTTTGEVSSYIQGTITALNTDGVVSGTITNSDGTASPFSYAIPDFTPDAPYTGFTVSQSTYEGITRRVQSSPSGEFSIFTVPGPTEYELGFAGISATTTPSDGVDFFFGNMLAMENSSASTTPGDMIHFGKYMMEINWKTGTYIAHFDETSGGEGKGPAMFGRISGTDISSAYMIGPSFDPGDSTTGIIEWGNITGTSGTFYGSDTQGLGFTSLGTLVNIQDQSQTTGSFQVVGAAMRDPNTDDPTSPTGTLTFNGFLTGVSEDMANPGQGRSVFLNSTASQVSIVLNRDTGTVTGSLTATDVVDSAGTLNVTIGSNGQSAFVLEDHFAAYLGDGTDGSANINTLKPYGNFLITAPLQDETTTPIPGQQFSEHVQWGYWEVAYVDPGTGKDYHLHNPGSLWIAGERTLPSVIDGLINQNASARYVGIAEGIQIDGTTSMISPLTGGKCDISIAFGSASNPVTGTLSFDNAINLNVNGTTALTNTGFEAGINGASTGVNGAFFGPNANAIGGNFQGVDASSTTEYIGIFGGNKQ</sequence>
<dbReference type="Pfam" id="PF04773">
    <property type="entry name" value="FecR"/>
    <property type="match status" value="1"/>
</dbReference>
<protein>
    <recommendedName>
        <fullName evidence="3">FecR protein domain-containing protein</fullName>
    </recommendedName>
</protein>
<dbReference type="PANTHER" id="PTHR38731:SF1">
    <property type="entry name" value="FECR PROTEIN DOMAIN-CONTAINING PROTEIN"/>
    <property type="match status" value="1"/>
</dbReference>
<feature type="signal peptide" evidence="2">
    <location>
        <begin position="1"/>
        <end position="23"/>
    </location>
</feature>
<feature type="region of interest" description="Disordered" evidence="1">
    <location>
        <begin position="189"/>
        <end position="267"/>
    </location>
</feature>
<dbReference type="Proteomes" id="UP001320148">
    <property type="component" value="Chromosome"/>
</dbReference>
<dbReference type="Gene3D" id="2.40.160.90">
    <property type="match status" value="1"/>
</dbReference>
<dbReference type="EMBL" id="AP024488">
    <property type="protein sequence ID" value="BCS95403.1"/>
    <property type="molecule type" value="Genomic_DNA"/>
</dbReference>
<evidence type="ECO:0000313" key="5">
    <source>
        <dbReference type="Proteomes" id="UP001320148"/>
    </source>
</evidence>
<keyword evidence="2" id="KW-0732">Signal</keyword>
<dbReference type="RefSeq" id="WP_236891652.1">
    <property type="nucleotide sequence ID" value="NZ_AP024488.1"/>
</dbReference>